<feature type="domain" description="C-type lectin" evidence="2">
    <location>
        <begin position="259"/>
        <end position="374"/>
    </location>
</feature>
<keyword evidence="1" id="KW-1015">Disulfide bond</keyword>
<dbReference type="eggNOG" id="KOG4297">
    <property type="taxonomic scope" value="Eukaryota"/>
</dbReference>
<organism evidence="3 4">
    <name type="scientific">Poecilia formosa</name>
    <name type="common">Amazon molly</name>
    <name type="synonym">Limia formosa</name>
    <dbReference type="NCBI Taxonomy" id="48698"/>
    <lineage>
        <taxon>Eukaryota</taxon>
        <taxon>Metazoa</taxon>
        <taxon>Chordata</taxon>
        <taxon>Craniata</taxon>
        <taxon>Vertebrata</taxon>
        <taxon>Euteleostomi</taxon>
        <taxon>Actinopterygii</taxon>
        <taxon>Neopterygii</taxon>
        <taxon>Teleostei</taxon>
        <taxon>Neoteleostei</taxon>
        <taxon>Acanthomorphata</taxon>
        <taxon>Ovalentaria</taxon>
        <taxon>Atherinomorphae</taxon>
        <taxon>Cyprinodontiformes</taxon>
        <taxon>Poeciliidae</taxon>
        <taxon>Poeciliinae</taxon>
        <taxon>Poecilia</taxon>
    </lineage>
</organism>
<dbReference type="Ensembl" id="ENSPFOT00000010177.1">
    <property type="protein sequence ID" value="ENSPFOP00000010162.1"/>
    <property type="gene ID" value="ENSPFOG00000010196.1"/>
</dbReference>
<feature type="domain" description="C-type lectin" evidence="2">
    <location>
        <begin position="145"/>
        <end position="260"/>
    </location>
</feature>
<dbReference type="GeneTree" id="ENSGT01100000263473"/>
<evidence type="ECO:0000313" key="3">
    <source>
        <dbReference type="Ensembl" id="ENSPFOP00000010162.1"/>
    </source>
</evidence>
<reference evidence="3" key="3">
    <citation type="submission" date="2025-09" db="UniProtKB">
        <authorList>
            <consortium name="Ensembl"/>
        </authorList>
    </citation>
    <scope>IDENTIFICATION</scope>
</reference>
<protein>
    <recommendedName>
        <fullName evidence="2">C-type lectin domain-containing protein</fullName>
    </recommendedName>
</protein>
<dbReference type="PROSITE" id="PS50041">
    <property type="entry name" value="C_TYPE_LECTIN_2"/>
    <property type="match status" value="3"/>
</dbReference>
<dbReference type="Gene3D" id="3.10.100.10">
    <property type="entry name" value="Mannose-Binding Protein A, subunit A"/>
    <property type="match status" value="3"/>
</dbReference>
<dbReference type="CDD" id="cd00037">
    <property type="entry name" value="CLECT"/>
    <property type="match status" value="1"/>
</dbReference>
<reference evidence="4" key="1">
    <citation type="submission" date="2013-10" db="EMBL/GenBank/DDBJ databases">
        <authorList>
            <person name="Schartl M."/>
            <person name="Warren W."/>
        </authorList>
    </citation>
    <scope>NUCLEOTIDE SEQUENCE [LARGE SCALE GENOMIC DNA]</scope>
    <source>
        <strain evidence="4">female</strain>
    </source>
</reference>
<accession>A0A087XWK9</accession>
<dbReference type="SUPFAM" id="SSF56436">
    <property type="entry name" value="C-type lectin-like"/>
    <property type="match status" value="3"/>
</dbReference>
<sequence length="375" mass="44783">NMQWIQFLLTVMAQNHLMDCQLYEFHYINESKNWTEAQQYCRKKHTDLVTVISMTDMERLYASQRDIKEAWIGLRDQTNAQRSWHWSLPEVEFNENETNWETGEPNNLKSDQNCGIIWKDSPSFLKWGDLSCNEQHNFLCYSENNSSQKYHLIYESKNWMEAQSYCRQNHTDLISGLEQLQDGEVNNGLNLTTAISRYIFTGLFSDTWRWSDGSSFSFRHWNLKFNNQRINSDQCAMTVFDDGGRWKNETCDERKPFICYDDNVILIKENKTWEDALYYCRDHHHDLVTITNMDDQRWIQEKVKEASTDYVWMGLRYTCTLDFWFWVSDEVVSYKNWALDGQMDDCDMSGAMETGGEHKWFKRNDADMFNFICSK</sequence>
<dbReference type="InterPro" id="IPR001304">
    <property type="entry name" value="C-type_lectin-like"/>
</dbReference>
<proteinExistence type="predicted"/>
<dbReference type="PANTHER" id="PTHR45784:SF3">
    <property type="entry name" value="C-TYPE LECTIN DOMAIN FAMILY 4 MEMBER K-LIKE-RELATED"/>
    <property type="match status" value="1"/>
</dbReference>
<keyword evidence="4" id="KW-1185">Reference proteome</keyword>
<dbReference type="AlphaFoldDB" id="A0A087XWK9"/>
<evidence type="ECO:0000313" key="4">
    <source>
        <dbReference type="Proteomes" id="UP000028760"/>
    </source>
</evidence>
<dbReference type="PANTHER" id="PTHR45784">
    <property type="entry name" value="C-TYPE LECTIN DOMAIN FAMILY 20 MEMBER A-RELATED"/>
    <property type="match status" value="1"/>
</dbReference>
<dbReference type="Pfam" id="PF00059">
    <property type="entry name" value="Lectin_C"/>
    <property type="match status" value="3"/>
</dbReference>
<dbReference type="InterPro" id="IPR016187">
    <property type="entry name" value="CTDL_fold"/>
</dbReference>
<feature type="domain" description="C-type lectin" evidence="2">
    <location>
        <begin position="25"/>
        <end position="141"/>
    </location>
</feature>
<dbReference type="InterPro" id="IPR018378">
    <property type="entry name" value="C-type_lectin_CS"/>
</dbReference>
<dbReference type="OMA" id="NTENCAF"/>
<reference evidence="3" key="2">
    <citation type="submission" date="2025-08" db="UniProtKB">
        <authorList>
            <consortium name="Ensembl"/>
        </authorList>
    </citation>
    <scope>IDENTIFICATION</scope>
</reference>
<dbReference type="InterPro" id="IPR016186">
    <property type="entry name" value="C-type_lectin-like/link_sf"/>
</dbReference>
<evidence type="ECO:0000256" key="1">
    <source>
        <dbReference type="ARBA" id="ARBA00023157"/>
    </source>
</evidence>
<dbReference type="STRING" id="48698.ENSPFOP00000010162"/>
<dbReference type="EMBL" id="AYCK01020601">
    <property type="status" value="NOT_ANNOTATED_CDS"/>
    <property type="molecule type" value="Genomic_DNA"/>
</dbReference>
<dbReference type="PROSITE" id="PS00615">
    <property type="entry name" value="C_TYPE_LECTIN_1"/>
    <property type="match status" value="2"/>
</dbReference>
<dbReference type="Proteomes" id="UP000028760">
    <property type="component" value="Unassembled WGS sequence"/>
</dbReference>
<evidence type="ECO:0000259" key="2">
    <source>
        <dbReference type="PROSITE" id="PS50041"/>
    </source>
</evidence>
<name>A0A087XWK9_POEFO</name>
<dbReference type="SMART" id="SM00034">
    <property type="entry name" value="CLECT"/>
    <property type="match status" value="3"/>
</dbReference>